<name>A0A510XTY1_9GAMM</name>
<proteinExistence type="inferred from homology"/>
<sequence>MTMKNNHIKSPLSASQRKRIVRLLLAAGCFVLLSFVGVNSSFESHQLLYNSADDTAKSLTRFMALNAKEPLQAKNKPQLNALCNDISKDEFVLSATIYDQQGVLIASSDHWQSHHVFGQLPESTPGISKLKTPFVEPVVSDLDKPLGFVSITYLTRAAISDSHNHFHDLGRQVLLMLVIACIFTWQLGRGLKRWQVNRYMQKTSEQES</sequence>
<keyword evidence="4 7" id="KW-0812">Transmembrane</keyword>
<dbReference type="Proteomes" id="UP000321419">
    <property type="component" value="Unassembled WGS sequence"/>
</dbReference>
<dbReference type="Pfam" id="PF10144">
    <property type="entry name" value="SMP_2"/>
    <property type="match status" value="1"/>
</dbReference>
<accession>A0A510XTY1</accession>
<feature type="transmembrane region" description="Helical" evidence="7">
    <location>
        <begin position="169"/>
        <end position="188"/>
    </location>
</feature>
<comment type="similarity">
    <text evidence="2">Belongs to the Smp family.</text>
</comment>
<keyword evidence="3" id="KW-1003">Cell membrane</keyword>
<dbReference type="InterPro" id="IPR019305">
    <property type="entry name" value="Uncharacterised_Smp"/>
</dbReference>
<keyword evidence="5 7" id="KW-1133">Transmembrane helix</keyword>
<dbReference type="GO" id="GO:0005886">
    <property type="term" value="C:plasma membrane"/>
    <property type="evidence" value="ECO:0007669"/>
    <property type="project" value="UniProtKB-SubCell"/>
</dbReference>
<evidence type="ECO:0000256" key="4">
    <source>
        <dbReference type="ARBA" id="ARBA00022692"/>
    </source>
</evidence>
<evidence type="ECO:0000256" key="7">
    <source>
        <dbReference type="SAM" id="Phobius"/>
    </source>
</evidence>
<keyword evidence="6 7" id="KW-0472">Membrane</keyword>
<protein>
    <recommendedName>
        <fullName evidence="10">Smp protein</fullName>
    </recommendedName>
</protein>
<evidence type="ECO:0000256" key="3">
    <source>
        <dbReference type="ARBA" id="ARBA00022475"/>
    </source>
</evidence>
<comment type="subcellular location">
    <subcellularLocation>
        <location evidence="1">Cell membrane</location>
    </subcellularLocation>
</comment>
<dbReference type="EMBL" id="BJUM01000007">
    <property type="protein sequence ID" value="GEK54047.1"/>
    <property type="molecule type" value="Genomic_DNA"/>
</dbReference>
<keyword evidence="9" id="KW-1185">Reference proteome</keyword>
<evidence type="ECO:0000313" key="8">
    <source>
        <dbReference type="EMBL" id="GEK54047.1"/>
    </source>
</evidence>
<evidence type="ECO:0000313" key="9">
    <source>
        <dbReference type="Proteomes" id="UP000321419"/>
    </source>
</evidence>
<evidence type="ECO:0000256" key="2">
    <source>
        <dbReference type="ARBA" id="ARBA00005362"/>
    </source>
</evidence>
<dbReference type="AlphaFoldDB" id="A0A510XTY1"/>
<evidence type="ECO:0000256" key="6">
    <source>
        <dbReference type="ARBA" id="ARBA00023136"/>
    </source>
</evidence>
<comment type="caution">
    <text evidence="8">The sequence shown here is derived from an EMBL/GenBank/DDBJ whole genome shotgun (WGS) entry which is preliminary data.</text>
</comment>
<evidence type="ECO:0000256" key="5">
    <source>
        <dbReference type="ARBA" id="ARBA00022989"/>
    </source>
</evidence>
<evidence type="ECO:0008006" key="10">
    <source>
        <dbReference type="Google" id="ProtNLM"/>
    </source>
</evidence>
<gene>
    <name evidence="8" type="ORF">PES01_08920</name>
</gene>
<reference evidence="8 9" key="1">
    <citation type="submission" date="2019-07" db="EMBL/GenBank/DDBJ databases">
        <title>Whole genome shotgun sequence of Pseudoalteromonas espejiana NBRC 102222.</title>
        <authorList>
            <person name="Hosoyama A."/>
            <person name="Uohara A."/>
            <person name="Ohji S."/>
            <person name="Ichikawa N."/>
        </authorList>
    </citation>
    <scope>NUCLEOTIDE SEQUENCE [LARGE SCALE GENOMIC DNA]</scope>
    <source>
        <strain evidence="8 9">NBRC 102222</strain>
    </source>
</reference>
<organism evidence="8 9">
    <name type="scientific">Pseudoalteromonas espejiana</name>
    <dbReference type="NCBI Taxonomy" id="28107"/>
    <lineage>
        <taxon>Bacteria</taxon>
        <taxon>Pseudomonadati</taxon>
        <taxon>Pseudomonadota</taxon>
        <taxon>Gammaproteobacteria</taxon>
        <taxon>Alteromonadales</taxon>
        <taxon>Pseudoalteromonadaceae</taxon>
        <taxon>Pseudoalteromonas</taxon>
    </lineage>
</organism>
<evidence type="ECO:0000256" key="1">
    <source>
        <dbReference type="ARBA" id="ARBA00004236"/>
    </source>
</evidence>